<dbReference type="GO" id="GO:0003700">
    <property type="term" value="F:DNA-binding transcription factor activity"/>
    <property type="evidence" value="ECO:0007669"/>
    <property type="project" value="InterPro"/>
</dbReference>
<evidence type="ECO:0000313" key="7">
    <source>
        <dbReference type="Proteomes" id="UP000317039"/>
    </source>
</evidence>
<dbReference type="PANTHER" id="PTHR46796">
    <property type="entry name" value="HTH-TYPE TRANSCRIPTIONAL ACTIVATOR RHAS-RELATED"/>
    <property type="match status" value="1"/>
</dbReference>
<gene>
    <name evidence="6" type="ORF">FOH10_26455</name>
</gene>
<dbReference type="SMART" id="SM00342">
    <property type="entry name" value="HTH_ARAC"/>
    <property type="match status" value="1"/>
</dbReference>
<dbReference type="PROSITE" id="PS00041">
    <property type="entry name" value="HTH_ARAC_FAMILY_1"/>
    <property type="match status" value="1"/>
</dbReference>
<dbReference type="GeneID" id="80335905"/>
<evidence type="ECO:0000259" key="5">
    <source>
        <dbReference type="PROSITE" id="PS01124"/>
    </source>
</evidence>
<keyword evidence="2" id="KW-0238">DNA-binding</keyword>
<accession>A0A516NS44</accession>
<dbReference type="Proteomes" id="UP000317039">
    <property type="component" value="Chromosome"/>
</dbReference>
<dbReference type="InterPro" id="IPR018060">
    <property type="entry name" value="HTH_AraC"/>
</dbReference>
<dbReference type="AlphaFoldDB" id="A0A516NS44"/>
<dbReference type="InterPro" id="IPR009057">
    <property type="entry name" value="Homeodomain-like_sf"/>
</dbReference>
<sequence>MGRPIAATAEVISTSDVSPRQAFEQWEAIVADTVVPATVAPLAQGHWHGQLTCTQFERSSVTLMRASAQRVIRSRKQVDQSTDEFFLANFVVDGVNWTEQQGRRAETDTGSIAFFDSGRPLVSLTTDNALSVIVRAPMDQLLEHSGLTRDELPIATAMPTDGALGVVTGFFRGLAELPPGESDRAANVLGTQCVEMLASAVLLATGGNTAAPTDSIFTRRQVLAYLRRRFTDPDLTMDEVAHACLVSRRTLYRVCAGFGGPAALVRRMRIEHARKLLRADPSRPLSAIAFASGFGTERHFYRAFRDETGMTPGEFRTGLGPDSQPGTHGR</sequence>
<name>A0A516NS44_9NOCA</name>
<feature type="region of interest" description="Disordered" evidence="4">
    <location>
        <begin position="309"/>
        <end position="330"/>
    </location>
</feature>
<proteinExistence type="predicted"/>
<evidence type="ECO:0000256" key="4">
    <source>
        <dbReference type="SAM" id="MobiDB-lite"/>
    </source>
</evidence>
<dbReference type="SUPFAM" id="SSF46689">
    <property type="entry name" value="Homeodomain-like"/>
    <property type="match status" value="1"/>
</dbReference>
<dbReference type="PANTHER" id="PTHR46796:SF6">
    <property type="entry name" value="ARAC SUBFAMILY"/>
    <property type="match status" value="1"/>
</dbReference>
<evidence type="ECO:0000313" key="6">
    <source>
        <dbReference type="EMBL" id="QDP81737.1"/>
    </source>
</evidence>
<dbReference type="Pfam" id="PF12833">
    <property type="entry name" value="HTH_18"/>
    <property type="match status" value="1"/>
</dbReference>
<dbReference type="Pfam" id="PF14525">
    <property type="entry name" value="AraC_binding_2"/>
    <property type="match status" value="1"/>
</dbReference>
<dbReference type="RefSeq" id="WP_143982745.1">
    <property type="nucleotide sequence ID" value="NZ_CP041695.1"/>
</dbReference>
<feature type="domain" description="HTH araC/xylS-type" evidence="5">
    <location>
        <begin position="220"/>
        <end position="318"/>
    </location>
</feature>
<dbReference type="InterPro" id="IPR035418">
    <property type="entry name" value="AraC-bd_2"/>
</dbReference>
<dbReference type="Gene3D" id="1.10.10.60">
    <property type="entry name" value="Homeodomain-like"/>
    <property type="match status" value="1"/>
</dbReference>
<protein>
    <submittedName>
        <fullName evidence="6">Helix-turn-helix domain-containing protein</fullName>
    </submittedName>
</protein>
<keyword evidence="1" id="KW-0805">Transcription regulation</keyword>
<dbReference type="PROSITE" id="PS01124">
    <property type="entry name" value="HTH_ARAC_FAMILY_2"/>
    <property type="match status" value="1"/>
</dbReference>
<keyword evidence="3" id="KW-0804">Transcription</keyword>
<reference evidence="6 7" key="1">
    <citation type="submission" date="2019-07" db="EMBL/GenBank/DDBJ databases">
        <title>Complete Genome Sequence and Methylome Analysis of Nocardia otitidis-caviarum NEB252.</title>
        <authorList>
            <person name="Fomenkov A."/>
            <person name="Anton B.P."/>
            <person name="Vincze T."/>
            <person name="Roberts R.J."/>
        </authorList>
    </citation>
    <scope>NUCLEOTIDE SEQUENCE [LARGE SCALE GENOMIC DNA]</scope>
    <source>
        <strain evidence="6 7">NEB252</strain>
    </source>
</reference>
<dbReference type="GO" id="GO:0043565">
    <property type="term" value="F:sequence-specific DNA binding"/>
    <property type="evidence" value="ECO:0007669"/>
    <property type="project" value="InterPro"/>
</dbReference>
<evidence type="ECO:0000256" key="3">
    <source>
        <dbReference type="ARBA" id="ARBA00023163"/>
    </source>
</evidence>
<evidence type="ECO:0000256" key="1">
    <source>
        <dbReference type="ARBA" id="ARBA00023015"/>
    </source>
</evidence>
<dbReference type="InterPro" id="IPR018062">
    <property type="entry name" value="HTH_AraC-typ_CS"/>
</dbReference>
<evidence type="ECO:0000256" key="2">
    <source>
        <dbReference type="ARBA" id="ARBA00023125"/>
    </source>
</evidence>
<dbReference type="KEGG" id="nod:FOH10_26455"/>
<dbReference type="InterPro" id="IPR050204">
    <property type="entry name" value="AraC_XylS_family_regulators"/>
</dbReference>
<dbReference type="EMBL" id="CP041695">
    <property type="protein sequence ID" value="QDP81737.1"/>
    <property type="molecule type" value="Genomic_DNA"/>
</dbReference>
<organism evidence="6 7">
    <name type="scientific">Nocardia otitidiscaviarum</name>
    <dbReference type="NCBI Taxonomy" id="1823"/>
    <lineage>
        <taxon>Bacteria</taxon>
        <taxon>Bacillati</taxon>
        <taxon>Actinomycetota</taxon>
        <taxon>Actinomycetes</taxon>
        <taxon>Mycobacteriales</taxon>
        <taxon>Nocardiaceae</taxon>
        <taxon>Nocardia</taxon>
    </lineage>
</organism>